<evidence type="ECO:0000313" key="10">
    <source>
        <dbReference type="Proteomes" id="UP000775686"/>
    </source>
</evidence>
<dbReference type="InterPro" id="IPR014746">
    <property type="entry name" value="Gln_synth/guanido_kin_cat_dom"/>
</dbReference>
<evidence type="ECO:0000256" key="5">
    <source>
        <dbReference type="PROSITE-ProRule" id="PRU01330"/>
    </source>
</evidence>
<dbReference type="Pfam" id="PF03951">
    <property type="entry name" value="Gln-synt_N"/>
    <property type="match status" value="1"/>
</dbReference>
<name>A0ABS2EH45_9FIRM</name>
<comment type="similarity">
    <text evidence="1 5 6">Belongs to the glutamine synthetase family.</text>
</comment>
<organism evidence="9 10">
    <name type="scientific">Drancourtella massiliensis</name>
    <dbReference type="NCBI Taxonomy" id="1632013"/>
    <lineage>
        <taxon>Bacteria</taxon>
        <taxon>Bacillati</taxon>
        <taxon>Bacillota</taxon>
        <taxon>Clostridia</taxon>
        <taxon>Eubacteriales</taxon>
        <taxon>Oscillospiraceae</taxon>
        <taxon>Drancourtella</taxon>
    </lineage>
</organism>
<dbReference type="PANTHER" id="PTHR43785:SF12">
    <property type="entry name" value="TYPE-1 GLUTAMINE SYNTHETASE 2"/>
    <property type="match status" value="1"/>
</dbReference>
<accession>A0ABS2EH45</accession>
<keyword evidence="4" id="KW-0067">ATP-binding</keyword>
<reference evidence="9 10" key="1">
    <citation type="journal article" date="2021" name="Sci. Rep.">
        <title>The distribution of antibiotic resistance genes in chicken gut microbiota commensals.</title>
        <authorList>
            <person name="Juricova H."/>
            <person name="Matiasovicova J."/>
            <person name="Kubasova T."/>
            <person name="Cejkova D."/>
            <person name="Rychlik I."/>
        </authorList>
    </citation>
    <scope>NUCLEOTIDE SEQUENCE [LARGE SCALE GENOMIC DNA]</scope>
    <source>
        <strain evidence="9 10">An770</strain>
    </source>
</reference>
<gene>
    <name evidence="9" type="ORF">H6A32_07710</name>
</gene>
<dbReference type="PROSITE" id="PS51987">
    <property type="entry name" value="GS_CATALYTIC"/>
    <property type="match status" value="1"/>
</dbReference>
<dbReference type="Proteomes" id="UP000775686">
    <property type="component" value="Unassembled WGS sequence"/>
</dbReference>
<evidence type="ECO:0000259" key="7">
    <source>
        <dbReference type="PROSITE" id="PS51986"/>
    </source>
</evidence>
<keyword evidence="3" id="KW-0547">Nucleotide-binding</keyword>
<dbReference type="PROSITE" id="PS51986">
    <property type="entry name" value="GS_BETA_GRASP"/>
    <property type="match status" value="1"/>
</dbReference>
<sequence>MAKYETWEILQMIEEEDVKFIRLQFVDIFGTIRNIAVTAGQMEKALAGKCMVDGYSIAGMKELGYDRVYLKPDIDTFTILPWRPQQGKVARFLCDLMDQEGNDIAESPRYILRRVLKKAKQQGYSFDLDPECEFFLFETDEEGNPTTRTREKAGYLDVAPLDQGENARRDMILTLEEMGFEIESSHHEDAPAQHEVDFKQAQGVKVADQIVTFRSTVRAIAQRHGLHATFMPKPRTDLPGSALSLNISGFRDGKNMFADPQAENGLSQEAYSFIAGLLSHMNGMAAIANPIVNSYKRLKPGFHAPTELFWSLNDYRAPIRVVKGKEGDTHIEWTLPDGAANPYLLIAMVVASGLNGIQEKMIPLKADEKAGALPGTLKESLTALEKDEFLRNVCGENYVRTYLNEKTKEWELYTQEVTDWELKEYLHRF</sequence>
<feature type="domain" description="GS catalytic" evidence="8">
    <location>
        <begin position="108"/>
        <end position="429"/>
    </location>
</feature>
<dbReference type="PANTHER" id="PTHR43785">
    <property type="entry name" value="GAMMA-GLUTAMYLPUTRESCINE SYNTHETASE"/>
    <property type="match status" value="1"/>
</dbReference>
<evidence type="ECO:0000313" key="9">
    <source>
        <dbReference type="EMBL" id="MBM6744196.1"/>
    </source>
</evidence>
<protein>
    <submittedName>
        <fullName evidence="9">Glutamine synthetase</fullName>
    </submittedName>
</protein>
<dbReference type="Gene3D" id="3.30.590.10">
    <property type="entry name" value="Glutamine synthetase/guanido kinase, catalytic domain"/>
    <property type="match status" value="1"/>
</dbReference>
<evidence type="ECO:0000256" key="2">
    <source>
        <dbReference type="ARBA" id="ARBA00022598"/>
    </source>
</evidence>
<keyword evidence="2" id="KW-0436">Ligase</keyword>
<dbReference type="EMBL" id="JACJKH010000011">
    <property type="protein sequence ID" value="MBM6744196.1"/>
    <property type="molecule type" value="Genomic_DNA"/>
</dbReference>
<evidence type="ECO:0000256" key="3">
    <source>
        <dbReference type="ARBA" id="ARBA00022741"/>
    </source>
</evidence>
<dbReference type="InterPro" id="IPR008146">
    <property type="entry name" value="Gln_synth_cat_dom"/>
</dbReference>
<dbReference type="Gene3D" id="3.10.20.70">
    <property type="entry name" value="Glutamine synthetase, N-terminal domain"/>
    <property type="match status" value="1"/>
</dbReference>
<comment type="caution">
    <text evidence="9">The sequence shown here is derived from an EMBL/GenBank/DDBJ whole genome shotgun (WGS) entry which is preliminary data.</text>
</comment>
<proteinExistence type="inferred from homology"/>
<dbReference type="SMART" id="SM01230">
    <property type="entry name" value="Gln-synt_C"/>
    <property type="match status" value="1"/>
</dbReference>
<evidence type="ECO:0000256" key="1">
    <source>
        <dbReference type="ARBA" id="ARBA00009897"/>
    </source>
</evidence>
<evidence type="ECO:0000259" key="8">
    <source>
        <dbReference type="PROSITE" id="PS51987"/>
    </source>
</evidence>
<dbReference type="Pfam" id="PF00120">
    <property type="entry name" value="Gln-synt_C"/>
    <property type="match status" value="1"/>
</dbReference>
<feature type="domain" description="GS beta-grasp" evidence="7">
    <location>
        <begin position="16"/>
        <end position="101"/>
    </location>
</feature>
<dbReference type="SUPFAM" id="SSF55931">
    <property type="entry name" value="Glutamine synthetase/guanido kinase"/>
    <property type="match status" value="1"/>
</dbReference>
<dbReference type="SUPFAM" id="SSF54368">
    <property type="entry name" value="Glutamine synthetase, N-terminal domain"/>
    <property type="match status" value="1"/>
</dbReference>
<dbReference type="InterPro" id="IPR036651">
    <property type="entry name" value="Gln_synt_N_sf"/>
</dbReference>
<dbReference type="InterPro" id="IPR008147">
    <property type="entry name" value="Gln_synt_N"/>
</dbReference>
<evidence type="ECO:0000256" key="6">
    <source>
        <dbReference type="RuleBase" id="RU000384"/>
    </source>
</evidence>
<dbReference type="RefSeq" id="WP_204864056.1">
    <property type="nucleotide sequence ID" value="NZ_JACJKH010000011.1"/>
</dbReference>
<keyword evidence="10" id="KW-1185">Reference proteome</keyword>
<evidence type="ECO:0000256" key="4">
    <source>
        <dbReference type="ARBA" id="ARBA00022840"/>
    </source>
</evidence>